<dbReference type="GO" id="GO:0006506">
    <property type="term" value="P:GPI anchor biosynthetic process"/>
    <property type="evidence" value="ECO:0007669"/>
    <property type="project" value="UniProtKB-UniPathway"/>
</dbReference>
<evidence type="ECO:0000256" key="2">
    <source>
        <dbReference type="ARBA" id="ARBA00004687"/>
    </source>
</evidence>
<dbReference type="EMBL" id="KN840661">
    <property type="protein sequence ID" value="KIP02661.1"/>
    <property type="molecule type" value="Genomic_DNA"/>
</dbReference>
<keyword evidence="4 10" id="KW-0337">GPI-anchor biosynthesis</keyword>
<evidence type="ECO:0000256" key="10">
    <source>
        <dbReference type="RuleBase" id="RU366056"/>
    </source>
</evidence>
<evidence type="ECO:0000313" key="12">
    <source>
        <dbReference type="Proteomes" id="UP000053257"/>
    </source>
</evidence>
<gene>
    <name evidence="11" type="ORF">PHLGIDRAFT_45244</name>
</gene>
<dbReference type="Proteomes" id="UP000053257">
    <property type="component" value="Unassembled WGS sequence"/>
</dbReference>
<reference evidence="11 12" key="1">
    <citation type="journal article" date="2014" name="PLoS Genet.">
        <title>Analysis of the Phlebiopsis gigantea genome, transcriptome and secretome provides insight into its pioneer colonization strategies of wood.</title>
        <authorList>
            <person name="Hori C."/>
            <person name="Ishida T."/>
            <person name="Igarashi K."/>
            <person name="Samejima M."/>
            <person name="Suzuki H."/>
            <person name="Master E."/>
            <person name="Ferreira P."/>
            <person name="Ruiz-Duenas F.J."/>
            <person name="Held B."/>
            <person name="Canessa P."/>
            <person name="Larrondo L.F."/>
            <person name="Schmoll M."/>
            <person name="Druzhinina I.S."/>
            <person name="Kubicek C.P."/>
            <person name="Gaskell J.A."/>
            <person name="Kersten P."/>
            <person name="St John F."/>
            <person name="Glasner J."/>
            <person name="Sabat G."/>
            <person name="Splinter BonDurant S."/>
            <person name="Syed K."/>
            <person name="Yadav J."/>
            <person name="Mgbeahuruike A.C."/>
            <person name="Kovalchuk A."/>
            <person name="Asiegbu F.O."/>
            <person name="Lackner G."/>
            <person name="Hoffmeister D."/>
            <person name="Rencoret J."/>
            <person name="Gutierrez A."/>
            <person name="Sun H."/>
            <person name="Lindquist E."/>
            <person name="Barry K."/>
            <person name="Riley R."/>
            <person name="Grigoriev I.V."/>
            <person name="Henrissat B."/>
            <person name="Kues U."/>
            <person name="Berka R.M."/>
            <person name="Martinez A.T."/>
            <person name="Covert S.F."/>
            <person name="Blanchette R.A."/>
            <person name="Cullen D."/>
        </authorList>
    </citation>
    <scope>NUCLEOTIDE SEQUENCE [LARGE SCALE GENOMIC DNA]</scope>
    <source>
        <strain evidence="11 12">11061_1 CR5-6</strain>
    </source>
</reference>
<evidence type="ECO:0000256" key="9">
    <source>
        <dbReference type="ARBA" id="ARBA00023180"/>
    </source>
</evidence>
<keyword evidence="7" id="KW-1133">Transmembrane helix</keyword>
<keyword evidence="12" id="KW-1185">Reference proteome</keyword>
<feature type="non-terminal residue" evidence="11">
    <location>
        <position position="99"/>
    </location>
</feature>
<keyword evidence="6 10" id="KW-0256">Endoplasmic reticulum</keyword>
<evidence type="ECO:0000256" key="3">
    <source>
        <dbReference type="ARBA" id="ARBA00010345"/>
    </source>
</evidence>
<proteinExistence type="inferred from homology"/>
<comment type="function">
    <text evidence="10">Required for proper folding and/or the stability of a subset of proteins in the endoplasmic reticulum. Component of glycosylphosphatidylinositol-mannosyltransferase 1 which transfers the first of the 4 mannoses in the GPI-anchor precursors during GPI-anchor biosynthesis. Probably acts by stabilizing the mannosyltransferase GPI14.</text>
</comment>
<dbReference type="OrthoDB" id="5546453at2759"/>
<evidence type="ECO:0000256" key="4">
    <source>
        <dbReference type="ARBA" id="ARBA00022502"/>
    </source>
</evidence>
<evidence type="ECO:0000256" key="6">
    <source>
        <dbReference type="ARBA" id="ARBA00022824"/>
    </source>
</evidence>
<dbReference type="UniPathway" id="UPA00196"/>
<feature type="non-terminal residue" evidence="11">
    <location>
        <position position="1"/>
    </location>
</feature>
<comment type="similarity">
    <text evidence="3 10">Belongs to the PIGX family.</text>
</comment>
<evidence type="ECO:0000256" key="1">
    <source>
        <dbReference type="ARBA" id="ARBA00004389"/>
    </source>
</evidence>
<name>A0A0C3RRF5_PHLG1</name>
<comment type="pathway">
    <text evidence="2 10">Glycolipid biosynthesis; glycosylphosphatidylinositol-anchor biosynthesis.</text>
</comment>
<dbReference type="AlphaFoldDB" id="A0A0C3RRF5"/>
<dbReference type="PANTHER" id="PTHR28650:SF1">
    <property type="entry name" value="PHOSPHATIDYLINOSITOL-GLYCAN BIOSYNTHESIS CLASS X PROTEIN"/>
    <property type="match status" value="1"/>
</dbReference>
<protein>
    <recommendedName>
        <fullName evidence="10">Protein PBN1</fullName>
    </recommendedName>
</protein>
<dbReference type="PANTHER" id="PTHR28650">
    <property type="entry name" value="PHOSPHATIDYLINOSITOL-GLYCAN BIOSYNTHESIS CLASS X PROTEIN"/>
    <property type="match status" value="1"/>
</dbReference>
<dbReference type="GO" id="GO:0005789">
    <property type="term" value="C:endoplasmic reticulum membrane"/>
    <property type="evidence" value="ECO:0007669"/>
    <property type="project" value="UniProtKB-SubCell"/>
</dbReference>
<organism evidence="11 12">
    <name type="scientific">Phlebiopsis gigantea (strain 11061_1 CR5-6)</name>
    <name type="common">White-rot fungus</name>
    <name type="synonym">Peniophora gigantea</name>
    <dbReference type="NCBI Taxonomy" id="745531"/>
    <lineage>
        <taxon>Eukaryota</taxon>
        <taxon>Fungi</taxon>
        <taxon>Dikarya</taxon>
        <taxon>Basidiomycota</taxon>
        <taxon>Agaricomycotina</taxon>
        <taxon>Agaricomycetes</taxon>
        <taxon>Polyporales</taxon>
        <taxon>Phanerochaetaceae</taxon>
        <taxon>Phlebiopsis</taxon>
    </lineage>
</organism>
<accession>A0A0C3RRF5</accession>
<evidence type="ECO:0000313" key="11">
    <source>
        <dbReference type="EMBL" id="KIP02661.1"/>
    </source>
</evidence>
<dbReference type="HOGENOM" id="CLU_160406_0_0_1"/>
<comment type="subcellular location">
    <subcellularLocation>
        <location evidence="1 10">Endoplasmic reticulum membrane</location>
        <topology evidence="1 10">Single-pass membrane protein</topology>
    </subcellularLocation>
</comment>
<keyword evidence="5" id="KW-0812">Transmembrane</keyword>
<evidence type="ECO:0000256" key="8">
    <source>
        <dbReference type="ARBA" id="ARBA00023136"/>
    </source>
</evidence>
<keyword evidence="9" id="KW-0325">Glycoprotein</keyword>
<dbReference type="InterPro" id="IPR013233">
    <property type="entry name" value="PIG-X/PBN1"/>
</dbReference>
<evidence type="ECO:0000256" key="7">
    <source>
        <dbReference type="ARBA" id="ARBA00022989"/>
    </source>
</evidence>
<sequence length="99" mass="11095">HLAYALPRGVFVDPYELDQRAHLYTYTLRAPPDLEKPLSAVDDGDAELQVHVAPASVGDRGEIHVELPLHARYGRPAHQPRDEAYSVVRMSPPTAVWRC</sequence>
<keyword evidence="8" id="KW-0472">Membrane</keyword>
<dbReference type="InterPro" id="IPR040039">
    <property type="entry name" value="PIGX"/>
</dbReference>
<evidence type="ECO:0000256" key="5">
    <source>
        <dbReference type="ARBA" id="ARBA00022692"/>
    </source>
</evidence>
<dbReference type="Pfam" id="PF08320">
    <property type="entry name" value="PIG-X"/>
    <property type="match status" value="1"/>
</dbReference>